<dbReference type="AlphaFoldDB" id="A0A0G1WEQ0"/>
<evidence type="ECO:0000313" key="2">
    <source>
        <dbReference type="Proteomes" id="UP000034212"/>
    </source>
</evidence>
<gene>
    <name evidence="1" type="ORF">UY08_C0012G0014</name>
</gene>
<protein>
    <recommendedName>
        <fullName evidence="3">Type 4 fimbrial biogenesis protein PilX N-terminal domain-containing protein</fullName>
    </recommendedName>
</protein>
<reference evidence="1 2" key="1">
    <citation type="journal article" date="2015" name="Nature">
        <title>rRNA introns, odd ribosomes, and small enigmatic genomes across a large radiation of phyla.</title>
        <authorList>
            <person name="Brown C.T."/>
            <person name="Hug L.A."/>
            <person name="Thomas B.C."/>
            <person name="Sharon I."/>
            <person name="Castelle C.J."/>
            <person name="Singh A."/>
            <person name="Wilkins M.J."/>
            <person name="Williams K.H."/>
            <person name="Banfield J.F."/>
        </authorList>
    </citation>
    <scope>NUCLEOTIDE SEQUENCE [LARGE SCALE GENOMIC DNA]</scope>
</reference>
<proteinExistence type="predicted"/>
<evidence type="ECO:0000313" key="1">
    <source>
        <dbReference type="EMBL" id="KKU80695.1"/>
    </source>
</evidence>
<dbReference type="Proteomes" id="UP000034212">
    <property type="component" value="Unassembled WGS sequence"/>
</dbReference>
<dbReference type="PATRIC" id="fig|1618438.3.peg.281"/>
<accession>A0A0G1WEQ0</accession>
<organism evidence="1 2">
    <name type="scientific">Candidatus Gottesmanbacteria bacterium GW2011_GWA1_47_8</name>
    <dbReference type="NCBI Taxonomy" id="1618438"/>
    <lineage>
        <taxon>Bacteria</taxon>
        <taxon>Candidatus Gottesmaniibacteriota</taxon>
    </lineage>
</organism>
<name>A0A0G1WEQ0_9BACT</name>
<evidence type="ECO:0008006" key="3">
    <source>
        <dbReference type="Google" id="ProtNLM"/>
    </source>
</evidence>
<dbReference type="EMBL" id="LCOQ01000012">
    <property type="protein sequence ID" value="KKU80695.1"/>
    <property type="molecule type" value="Genomic_DNA"/>
</dbReference>
<comment type="caution">
    <text evidence="1">The sequence shown here is derived from an EMBL/GenBank/DDBJ whole genome shotgun (WGS) entry which is preliminary data.</text>
</comment>
<sequence>MRRSQSGQILLITLLALAIATTIGLGVIGRSSTDVSISNRVQESARAFSAAEAGIERALLEGQNITSTVLTEGVKYTVDIRTLGGVGSYQFPQKTPLESAETLWLSVYDESTGTFSDPFAGDAVDLCWSQEAPVPAVAVSIFYQEGSAYKVFRGAYDPSSRSNSFSPVVAPTSGCGQSDVYVQSISLAPLEKPLFMRIQPLYSQAQFFVDPGGAALPLQGTRVESTGQTTSGVTRKIVAFQEYKTPSGIFDSVIYTPGSFVK</sequence>